<gene>
    <name evidence="1" type="ORF">FC98_GL001174</name>
</gene>
<name>A0A0R1NS24_9LACO</name>
<evidence type="ECO:0000313" key="2">
    <source>
        <dbReference type="Proteomes" id="UP000051439"/>
    </source>
</evidence>
<sequence length="66" mass="7348">MTIASGETKMTTANPVMVSKIIERQPAKLLLMSQLILKKAVLKGNKIESNRIILKVPFGCFMDDEL</sequence>
<reference evidence="1 2" key="1">
    <citation type="journal article" date="2015" name="Genome Announc.">
        <title>Expanding the biotechnology potential of lactobacilli through comparative genomics of 213 strains and associated genera.</title>
        <authorList>
            <person name="Sun Z."/>
            <person name="Harris H.M."/>
            <person name="McCann A."/>
            <person name="Guo C."/>
            <person name="Argimon S."/>
            <person name="Zhang W."/>
            <person name="Yang X."/>
            <person name="Jeffery I.B."/>
            <person name="Cooney J.C."/>
            <person name="Kagawa T.F."/>
            <person name="Liu W."/>
            <person name="Song Y."/>
            <person name="Salvetti E."/>
            <person name="Wrobel A."/>
            <person name="Rasinkangas P."/>
            <person name="Parkhill J."/>
            <person name="Rea M.C."/>
            <person name="O'Sullivan O."/>
            <person name="Ritari J."/>
            <person name="Douillard F.P."/>
            <person name="Paul Ross R."/>
            <person name="Yang R."/>
            <person name="Briner A.E."/>
            <person name="Felis G.E."/>
            <person name="de Vos W.M."/>
            <person name="Barrangou R."/>
            <person name="Klaenhammer T.R."/>
            <person name="Caufield P.W."/>
            <person name="Cui Y."/>
            <person name="Zhang H."/>
            <person name="O'Toole P.W."/>
        </authorList>
    </citation>
    <scope>NUCLEOTIDE SEQUENCE [LARGE SCALE GENOMIC DNA]</scope>
    <source>
        <strain evidence="1 2">DSM 19906</strain>
    </source>
</reference>
<protein>
    <submittedName>
        <fullName evidence="1">Uncharacterized protein</fullName>
    </submittedName>
</protein>
<dbReference type="Proteomes" id="UP000051439">
    <property type="component" value="Unassembled WGS sequence"/>
</dbReference>
<dbReference type="AlphaFoldDB" id="A0A0R1NS24"/>
<organism evidence="1 2">
    <name type="scientific">Lentilactobacillus kisonensis DSM 19906 = JCM 15041</name>
    <dbReference type="NCBI Taxonomy" id="1423766"/>
    <lineage>
        <taxon>Bacteria</taxon>
        <taxon>Bacillati</taxon>
        <taxon>Bacillota</taxon>
        <taxon>Bacilli</taxon>
        <taxon>Lactobacillales</taxon>
        <taxon>Lactobacillaceae</taxon>
        <taxon>Lentilactobacillus</taxon>
    </lineage>
</organism>
<accession>A0A0R1NS24</accession>
<keyword evidence="2" id="KW-1185">Reference proteome</keyword>
<comment type="caution">
    <text evidence="1">The sequence shown here is derived from an EMBL/GenBank/DDBJ whole genome shotgun (WGS) entry which is preliminary data.</text>
</comment>
<proteinExistence type="predicted"/>
<evidence type="ECO:0000313" key="1">
    <source>
        <dbReference type="EMBL" id="KRL23134.1"/>
    </source>
</evidence>
<dbReference type="EMBL" id="AZEB01000002">
    <property type="protein sequence ID" value="KRL23134.1"/>
    <property type="molecule type" value="Genomic_DNA"/>
</dbReference>